<dbReference type="PROSITE" id="PS51149">
    <property type="entry name" value="GLY_RADICAL_2"/>
    <property type="match status" value="1"/>
</dbReference>
<feature type="modified residue" description="Glycine radical" evidence="3">
    <location>
        <position position="965"/>
    </location>
</feature>
<protein>
    <submittedName>
        <fullName evidence="7">Pyruvate formate lyase family protein</fullName>
    </submittedName>
</protein>
<dbReference type="InterPro" id="IPR001150">
    <property type="entry name" value="Gly_radical"/>
</dbReference>
<dbReference type="Gene3D" id="3.20.70.20">
    <property type="match status" value="1"/>
</dbReference>
<dbReference type="PROSITE" id="PS51554">
    <property type="entry name" value="PFL"/>
    <property type="match status" value="1"/>
</dbReference>
<keyword evidence="8" id="KW-1185">Reference proteome</keyword>
<comment type="caution">
    <text evidence="7">The sequence shown here is derived from an EMBL/GenBank/DDBJ whole genome shotgun (WGS) entry which is preliminary data.</text>
</comment>
<evidence type="ECO:0000313" key="8">
    <source>
        <dbReference type="Proteomes" id="UP001594351"/>
    </source>
</evidence>
<dbReference type="SUPFAM" id="SSF51998">
    <property type="entry name" value="PFL-like glycyl radical enzymes"/>
    <property type="match status" value="1"/>
</dbReference>
<feature type="domain" description="PFL" evidence="6">
    <location>
        <begin position="192"/>
        <end position="862"/>
    </location>
</feature>
<accession>A0ABV6Z5B2</accession>
<evidence type="ECO:0000256" key="3">
    <source>
        <dbReference type="PROSITE-ProRule" id="PRU00493"/>
    </source>
</evidence>
<keyword evidence="2 7" id="KW-0456">Lyase</keyword>
<name>A0ABV6Z5B2_UNCC1</name>
<dbReference type="Pfam" id="PF02901">
    <property type="entry name" value="PFL-like"/>
    <property type="match status" value="1"/>
</dbReference>
<reference evidence="7 8" key="1">
    <citation type="submission" date="2024-09" db="EMBL/GenBank/DDBJ databases">
        <title>Laminarin stimulates single cell rates of sulfate reduction while oxygen inhibits transcriptomic activity in coastal marine sediment.</title>
        <authorList>
            <person name="Lindsay M."/>
            <person name="Orcutt B."/>
            <person name="Emerson D."/>
            <person name="Stepanauskas R."/>
            <person name="D'Angelo T."/>
        </authorList>
    </citation>
    <scope>NUCLEOTIDE SEQUENCE [LARGE SCALE GENOMIC DNA]</scope>
    <source>
        <strain evidence="7">SAG AM-311-K15</strain>
    </source>
</reference>
<dbReference type="GO" id="GO:0016829">
    <property type="term" value="F:lyase activity"/>
    <property type="evidence" value="ECO:0007669"/>
    <property type="project" value="UniProtKB-KW"/>
</dbReference>
<evidence type="ECO:0000256" key="4">
    <source>
        <dbReference type="SAM" id="MobiDB-lite"/>
    </source>
</evidence>
<feature type="domain" description="Glycine radical" evidence="5">
    <location>
        <begin position="865"/>
        <end position="989"/>
    </location>
</feature>
<feature type="compositionally biased region" description="Basic and acidic residues" evidence="4">
    <location>
        <begin position="154"/>
        <end position="164"/>
    </location>
</feature>
<sequence>MKLKLNFTTHVLLQLMALNFNIRPALRKYLRGTDGWIDFGVGFKTETGGVEQAIYFKQGRVTVHRSIPGTVDVTLRFINEKTLREMLRITPNEMLTLILQNKIIVEGNFCYLQVFNFFVSLLLGRKHQRMLDKVSWRDKKARKEEYTQDTSAKPPEKPGVRKKERLRALTRDPGVLYLDDPYLSDYSLDDFPRLQKFLTIHFNTSPELCAERPALLTDWFRSNGFEVDNQGASWNTDLRQARAFHHLMANKKPLIREDDLLAGTSTTKEIGVILYPDSQGTMIWGELRSLPKRLLNPYAITKETFQKLHHDVFPYWARRNFREWVRARYDYPLAQKIDERFVAYFIWKSVGISHTVPDFRRVLTRGIKGMLLDIEAAINTRPASSKNGIQSLQAMAISLEGVLHYARNLAQEAARLADSEANEIRKKELSRMAEICAQVPANPSTSLDEALHVIWIIWVALHMENTNTGLSLGRLDQILQPYFEADMARLHSPAARREYLDKTLEMVGCFFMRGTDHLPLVPDIGNFLFGGSSSDQAITLGGVDAKGQDAVNDMTYIFLKVTDMLAIRDPNVNARYHPHRNSDTYLKRLCEVNYVTAATPSMHNDEAVYAALRQHDYPPEDIWDWSATGCVEPTLSGKHMGHTGSILFNLVAPLEMAFHNGYHPLMKWHLGPQTGNIENGDFHSFEDFFGAYASQLEFLIDQATHLNNLYADVHARERPTPLLSSLMQGPLETGCDVTRGGALYNTSGTANIGLADVTDSLLVMKKLVFDEQKVSLTEFKNALLENFKHHPTLLSLVKTKVAKFGSGDQDALNMTLRIMKLIRSCYHKHRNYRGGRYTTGFWSMSQHVAYGSLSGALPSGRLTGKAFTPGLTPHPEASDTFLDNIRDVAQLHPTDMDNNIAFNVKIVPGAGDTQQHIIDTLFAYVKTYFELGGMQMQFNVLNSETLKDAMVNPEHYKNLLVRISGYNAYFVTLNKEMQIELIERAEYNL</sequence>
<proteinExistence type="predicted"/>
<evidence type="ECO:0000256" key="1">
    <source>
        <dbReference type="ARBA" id="ARBA00022818"/>
    </source>
</evidence>
<organism evidence="7 8">
    <name type="scientific">candidate division CSSED10-310 bacterium</name>
    <dbReference type="NCBI Taxonomy" id="2855610"/>
    <lineage>
        <taxon>Bacteria</taxon>
        <taxon>Bacteria division CSSED10-310</taxon>
    </lineage>
</organism>
<dbReference type="PANTHER" id="PTHR43641:SF2">
    <property type="entry name" value="DEHYDRATASE YBIW-RELATED"/>
    <property type="match status" value="1"/>
</dbReference>
<evidence type="ECO:0000259" key="6">
    <source>
        <dbReference type="PROSITE" id="PS51554"/>
    </source>
</evidence>
<feature type="region of interest" description="Disordered" evidence="4">
    <location>
        <begin position="143"/>
        <end position="164"/>
    </location>
</feature>
<evidence type="ECO:0000256" key="2">
    <source>
        <dbReference type="ARBA" id="ARBA00023239"/>
    </source>
</evidence>
<keyword evidence="1 3" id="KW-0556">Organic radical</keyword>
<evidence type="ECO:0000259" key="5">
    <source>
        <dbReference type="PROSITE" id="PS51149"/>
    </source>
</evidence>
<dbReference type="EMBL" id="JBHPBY010000528">
    <property type="protein sequence ID" value="MFC1853546.1"/>
    <property type="molecule type" value="Genomic_DNA"/>
</dbReference>
<evidence type="ECO:0000313" key="7">
    <source>
        <dbReference type="EMBL" id="MFC1853546.1"/>
    </source>
</evidence>
<keyword evidence="7" id="KW-0670">Pyruvate</keyword>
<gene>
    <name evidence="7" type="ORF">ACFL27_25440</name>
</gene>
<dbReference type="Proteomes" id="UP001594351">
    <property type="component" value="Unassembled WGS sequence"/>
</dbReference>
<dbReference type="InterPro" id="IPR051215">
    <property type="entry name" value="GRE"/>
</dbReference>
<dbReference type="PANTHER" id="PTHR43641">
    <property type="entry name" value="FORMATE ACETYLTRANSFERASE 3-RELATED"/>
    <property type="match status" value="1"/>
</dbReference>
<dbReference type="Pfam" id="PF01228">
    <property type="entry name" value="Gly_radical"/>
    <property type="match status" value="1"/>
</dbReference>
<dbReference type="InterPro" id="IPR004184">
    <property type="entry name" value="PFL_dom"/>
</dbReference>